<proteinExistence type="predicted"/>
<name>A0A3G3BVU4_9CAUD</name>
<evidence type="ECO:0000313" key="1">
    <source>
        <dbReference type="EMBL" id="AYP68176.1"/>
    </source>
</evidence>
<keyword evidence="2" id="KW-1185">Reference proteome</keyword>
<gene>
    <name evidence="1" type="ORF">vBBcoS136_00044</name>
</gene>
<organism evidence="1 2">
    <name type="scientific">Bacillus phage vB_BcoS-136</name>
    <dbReference type="NCBI Taxonomy" id="2419619"/>
    <lineage>
        <taxon>Viruses</taxon>
        <taxon>Duplodnaviria</taxon>
        <taxon>Heunggongvirae</taxon>
        <taxon>Uroviricota</taxon>
        <taxon>Caudoviricetes</taxon>
        <taxon>Heleneionescovirinae</taxon>
        <taxon>Kenyattavirus</taxon>
        <taxon>Kenyattavirus kv136</taxon>
    </lineage>
</organism>
<dbReference type="Proteomes" id="UP000274199">
    <property type="component" value="Segment"/>
</dbReference>
<reference evidence="1 2" key="1">
    <citation type="submission" date="2018-09" db="EMBL/GenBank/DDBJ databases">
        <title>Comparative Genomic Analysis of Eight Novel Haloalkaliphilic Bacteriophages from Lake Elmenteita, Kenya.</title>
        <authorList>
            <person name="Akhwale J.K."/>
        </authorList>
    </citation>
    <scope>NUCLEOTIDE SEQUENCE [LARGE SCALE GENOMIC DNA]</scope>
</reference>
<protein>
    <submittedName>
        <fullName evidence="1">Uncharacterized protein</fullName>
    </submittedName>
</protein>
<evidence type="ECO:0000313" key="2">
    <source>
        <dbReference type="Proteomes" id="UP000274199"/>
    </source>
</evidence>
<accession>A0A3G3BVU4</accession>
<dbReference type="EMBL" id="MH884508">
    <property type="protein sequence ID" value="AYP68176.1"/>
    <property type="molecule type" value="Genomic_DNA"/>
</dbReference>
<sequence length="59" mass="6627">MNKEQALANLLLLETKITHEANSPRGESKKTIKEYKKALNVVCEMLGINSEDVEKITNP</sequence>